<evidence type="ECO:0000259" key="7">
    <source>
        <dbReference type="PROSITE" id="PS51383"/>
    </source>
</evidence>
<comment type="subunit">
    <text evidence="6">Homotetramer.</text>
</comment>
<keyword evidence="4 6" id="KW-0520">NAD</keyword>
<dbReference type="CDD" id="cd01171">
    <property type="entry name" value="YXKO-related"/>
    <property type="match status" value="1"/>
</dbReference>
<dbReference type="InterPro" id="IPR000631">
    <property type="entry name" value="CARKD"/>
</dbReference>
<comment type="catalytic activity">
    <reaction evidence="6">
        <text>(6S)-NADPHX + ADP = AMP + phosphate + NADPH + H(+)</text>
        <dbReference type="Rhea" id="RHEA:32235"/>
        <dbReference type="ChEBI" id="CHEBI:15378"/>
        <dbReference type="ChEBI" id="CHEBI:43474"/>
        <dbReference type="ChEBI" id="CHEBI:57783"/>
        <dbReference type="ChEBI" id="CHEBI:64076"/>
        <dbReference type="ChEBI" id="CHEBI:456215"/>
        <dbReference type="ChEBI" id="CHEBI:456216"/>
        <dbReference type="EC" id="4.2.1.136"/>
    </reaction>
</comment>
<reference evidence="8 9" key="1">
    <citation type="submission" date="2022-04" db="EMBL/GenBank/DDBJ databases">
        <title>Genome sequence of soybean root-associated Caulobacter segnis RL271.</title>
        <authorList>
            <person name="Longley R."/>
            <person name="Bonito G."/>
            <person name="Trigodet F."/>
            <person name="Crosson S."/>
            <person name="Fiebig A."/>
        </authorList>
    </citation>
    <scope>NUCLEOTIDE SEQUENCE [LARGE SCALE GENOMIC DNA]</scope>
    <source>
        <strain evidence="8 9">RL271</strain>
    </source>
</reference>
<evidence type="ECO:0000256" key="6">
    <source>
        <dbReference type="HAMAP-Rule" id="MF_01965"/>
    </source>
</evidence>
<sequence>MTNIETIDADWMRAHPLPEPGDEGKHGRGQVLVVGGGAELAGAAMLAGVAALRAGAGKLQVAVAREAVAPLSVALPEARILALQGDQADTAAGLVMEHAARCDALLIGPGMMDDGAGLAAALLALETRDPVVVDAGALVAVPAARRQPNLVLTPNAGEMARLLDMDKGAVDADPLAAGRQAARRFEALVVMKGASTFVVSPQGRAGRYAGGGPGLGVSGSGDVLGGLITGLLARGATPFQAAAWGVYLHGEAGARLAANLGKLGFLAREIADQVPPILSSF</sequence>
<feature type="domain" description="YjeF C-terminal" evidence="7">
    <location>
        <begin position="8"/>
        <end position="281"/>
    </location>
</feature>
<comment type="cofactor">
    <cofactor evidence="6">
        <name>Mg(2+)</name>
        <dbReference type="ChEBI" id="CHEBI:18420"/>
    </cofactor>
</comment>
<dbReference type="EMBL" id="CP096040">
    <property type="protein sequence ID" value="USQ98027.1"/>
    <property type="molecule type" value="Genomic_DNA"/>
</dbReference>
<dbReference type="SUPFAM" id="SSF53613">
    <property type="entry name" value="Ribokinase-like"/>
    <property type="match status" value="1"/>
</dbReference>
<keyword evidence="9" id="KW-1185">Reference proteome</keyword>
<dbReference type="NCBIfam" id="TIGR00196">
    <property type="entry name" value="yjeF_cterm"/>
    <property type="match status" value="1"/>
</dbReference>
<feature type="binding site" evidence="6">
    <location>
        <position position="221"/>
    </location>
    <ligand>
        <name>AMP</name>
        <dbReference type="ChEBI" id="CHEBI:456215"/>
    </ligand>
</feature>
<feature type="binding site" evidence="6">
    <location>
        <begin position="192"/>
        <end position="196"/>
    </location>
    <ligand>
        <name>AMP</name>
        <dbReference type="ChEBI" id="CHEBI:456215"/>
    </ligand>
</feature>
<keyword evidence="5 6" id="KW-0456">Lyase</keyword>
<dbReference type="PANTHER" id="PTHR12592">
    <property type="entry name" value="ATP-DEPENDENT (S)-NAD(P)H-HYDRATE DEHYDRATASE FAMILY MEMBER"/>
    <property type="match status" value="1"/>
</dbReference>
<name>A0ABY4ZYY8_9CAUL</name>
<dbReference type="Gene3D" id="3.40.1190.20">
    <property type="match status" value="1"/>
</dbReference>
<comment type="similarity">
    <text evidence="6">Belongs to the NnrD/CARKD family.</text>
</comment>
<evidence type="ECO:0000256" key="4">
    <source>
        <dbReference type="ARBA" id="ARBA00023027"/>
    </source>
</evidence>
<feature type="binding site" evidence="6">
    <location>
        <position position="222"/>
    </location>
    <ligand>
        <name>(6S)-NADPHX</name>
        <dbReference type="ChEBI" id="CHEBI:64076"/>
    </ligand>
</feature>
<protein>
    <recommendedName>
        <fullName evidence="6">ADP-dependent (S)-NAD(P)H-hydrate dehydratase</fullName>
        <ecNumber evidence="6">4.2.1.136</ecNumber>
    </recommendedName>
    <alternativeName>
        <fullName evidence="6">ADP-dependent NAD(P)HX dehydratase</fullName>
    </alternativeName>
</protein>
<dbReference type="Proteomes" id="UP001057520">
    <property type="component" value="Chromosome"/>
</dbReference>
<dbReference type="HAMAP" id="MF_01965">
    <property type="entry name" value="NADHX_dehydratase"/>
    <property type="match status" value="1"/>
</dbReference>
<feature type="binding site" evidence="6">
    <location>
        <position position="110"/>
    </location>
    <ligand>
        <name>(6S)-NADPHX</name>
        <dbReference type="ChEBI" id="CHEBI:64076"/>
    </ligand>
</feature>
<evidence type="ECO:0000256" key="1">
    <source>
        <dbReference type="ARBA" id="ARBA00022741"/>
    </source>
</evidence>
<evidence type="ECO:0000256" key="2">
    <source>
        <dbReference type="ARBA" id="ARBA00022840"/>
    </source>
</evidence>
<evidence type="ECO:0000256" key="3">
    <source>
        <dbReference type="ARBA" id="ARBA00022857"/>
    </source>
</evidence>
<comment type="catalytic activity">
    <reaction evidence="6">
        <text>(6S)-NADHX + ADP = AMP + phosphate + NADH + H(+)</text>
        <dbReference type="Rhea" id="RHEA:32223"/>
        <dbReference type="ChEBI" id="CHEBI:15378"/>
        <dbReference type="ChEBI" id="CHEBI:43474"/>
        <dbReference type="ChEBI" id="CHEBI:57945"/>
        <dbReference type="ChEBI" id="CHEBI:64074"/>
        <dbReference type="ChEBI" id="CHEBI:456215"/>
        <dbReference type="ChEBI" id="CHEBI:456216"/>
        <dbReference type="EC" id="4.2.1.136"/>
    </reaction>
</comment>
<dbReference type="EC" id="4.2.1.136" evidence="6"/>
<organism evidence="8 9">
    <name type="scientific">Caulobacter segnis</name>
    <dbReference type="NCBI Taxonomy" id="88688"/>
    <lineage>
        <taxon>Bacteria</taxon>
        <taxon>Pseudomonadati</taxon>
        <taxon>Pseudomonadota</taxon>
        <taxon>Alphaproteobacteria</taxon>
        <taxon>Caulobacterales</taxon>
        <taxon>Caulobacteraceae</taxon>
        <taxon>Caulobacter</taxon>
    </lineage>
</organism>
<keyword evidence="3 6" id="KW-0521">NADP</keyword>
<evidence type="ECO:0000256" key="5">
    <source>
        <dbReference type="ARBA" id="ARBA00023239"/>
    </source>
</evidence>
<dbReference type="Pfam" id="PF01256">
    <property type="entry name" value="Carb_kinase"/>
    <property type="match status" value="1"/>
</dbReference>
<feature type="binding site" evidence="6">
    <location>
        <position position="43"/>
    </location>
    <ligand>
        <name>(6S)-NADPHX</name>
        <dbReference type="ChEBI" id="CHEBI:64076"/>
    </ligand>
</feature>
<proteinExistence type="inferred from homology"/>
<accession>A0ABY4ZYY8</accession>
<dbReference type="PROSITE" id="PS51383">
    <property type="entry name" value="YJEF_C_3"/>
    <property type="match status" value="1"/>
</dbReference>
<dbReference type="PANTHER" id="PTHR12592:SF0">
    <property type="entry name" value="ATP-DEPENDENT (S)-NAD(P)H-HYDRATE DEHYDRATASE"/>
    <property type="match status" value="1"/>
</dbReference>
<keyword evidence="2 6" id="KW-0067">ATP-binding</keyword>
<comment type="function">
    <text evidence="6">Catalyzes the dehydration of the S-form of NAD(P)HX at the expense of ADP, which is converted to AMP. Together with NAD(P)HX epimerase, which catalyzes the epimerization of the S- and R-forms, the enzyme allows the repair of both epimers of NAD(P)HX, a damaged form of NAD(P)H that is a result of enzymatic or heat-dependent hydration.</text>
</comment>
<evidence type="ECO:0000313" key="9">
    <source>
        <dbReference type="Proteomes" id="UP001057520"/>
    </source>
</evidence>
<evidence type="ECO:0000313" key="8">
    <source>
        <dbReference type="EMBL" id="USQ98027.1"/>
    </source>
</evidence>
<comment type="caution">
    <text evidence="6">Lacks conserved residue(s) required for the propagation of feature annotation.</text>
</comment>
<keyword evidence="1 6" id="KW-0547">Nucleotide-binding</keyword>
<dbReference type="InterPro" id="IPR029056">
    <property type="entry name" value="Ribokinase-like"/>
</dbReference>
<gene>
    <name evidence="6" type="primary">nnrD</name>
    <name evidence="8" type="ORF">MZV50_11005</name>
</gene>